<dbReference type="AlphaFoldDB" id="A0A5N6LNJ4"/>
<dbReference type="Pfam" id="PF05755">
    <property type="entry name" value="REF"/>
    <property type="match status" value="2"/>
</dbReference>
<protein>
    <recommendedName>
        <fullName evidence="4">Rubber elongation factor</fullName>
    </recommendedName>
</protein>
<proteinExistence type="inferred from homology"/>
<comment type="similarity">
    <text evidence="1">Belongs to the REF/SRPP family.</text>
</comment>
<keyword evidence="3" id="KW-1185">Reference proteome</keyword>
<dbReference type="EMBL" id="SZYD01000019">
    <property type="protein sequence ID" value="KAD2393716.1"/>
    <property type="molecule type" value="Genomic_DNA"/>
</dbReference>
<evidence type="ECO:0000256" key="1">
    <source>
        <dbReference type="ARBA" id="ARBA00009737"/>
    </source>
</evidence>
<dbReference type="PANTHER" id="PTHR33732:SF2">
    <property type="entry name" value="REF_SRPP-LIKE PROTEIN"/>
    <property type="match status" value="1"/>
</dbReference>
<dbReference type="PANTHER" id="PTHR33732">
    <property type="entry name" value="REF/SRPP-LIKE PROTEIN OS05G0151300/LOC_OS05G05940"/>
    <property type="match status" value="1"/>
</dbReference>
<dbReference type="InterPro" id="IPR008802">
    <property type="entry name" value="REF"/>
</dbReference>
<sequence>MASNEVEIEQSKTTGLKHFRFLNEIMVKFLVLLSNIYDFAKENSSFLKPTFVSVETSFVSVVGPVYEKLKELPEQIIVFVDEKFDKYAPSLAKNLVAAFQSLIDKATPLVQKLLTAAQPVITPLITTTISLLQKLLVITIPLIQEFLTAIKSAPLVGRAQSLLQKGLTMTQSFLESSPLVKSAQSILQTTLNQALDKTKSIVGGIPLMGNVAQSLITTNPIELYNQLVNSPIFGAVSSATQNFVKVSQTAGTKAALQSIYMSLKLVGVPVIAQMWYKVNTHAWFNALAEPTLPVVEYLSELYNKVVIYMDGRGYSLFGYLPSLPIDEMKVAYKLVNTTMDGLSAVGNLAGDLIGMNDNNNT</sequence>
<gene>
    <name evidence="2" type="ORF">E3N88_40693</name>
</gene>
<evidence type="ECO:0000313" key="2">
    <source>
        <dbReference type="EMBL" id="KAD2393716.1"/>
    </source>
</evidence>
<dbReference type="Proteomes" id="UP000326396">
    <property type="component" value="Linkage Group LG9"/>
</dbReference>
<accession>A0A5N6LNJ4</accession>
<organism evidence="2 3">
    <name type="scientific">Mikania micrantha</name>
    <name type="common">bitter vine</name>
    <dbReference type="NCBI Taxonomy" id="192012"/>
    <lineage>
        <taxon>Eukaryota</taxon>
        <taxon>Viridiplantae</taxon>
        <taxon>Streptophyta</taxon>
        <taxon>Embryophyta</taxon>
        <taxon>Tracheophyta</taxon>
        <taxon>Spermatophyta</taxon>
        <taxon>Magnoliopsida</taxon>
        <taxon>eudicotyledons</taxon>
        <taxon>Gunneridae</taxon>
        <taxon>Pentapetalae</taxon>
        <taxon>asterids</taxon>
        <taxon>campanulids</taxon>
        <taxon>Asterales</taxon>
        <taxon>Asteraceae</taxon>
        <taxon>Asteroideae</taxon>
        <taxon>Heliantheae alliance</taxon>
        <taxon>Eupatorieae</taxon>
        <taxon>Mikania</taxon>
    </lineage>
</organism>
<reference evidence="2 3" key="1">
    <citation type="submission" date="2019-05" db="EMBL/GenBank/DDBJ databases">
        <title>Mikania micrantha, genome provides insights into the molecular mechanism of rapid growth.</title>
        <authorList>
            <person name="Liu B."/>
        </authorList>
    </citation>
    <scope>NUCLEOTIDE SEQUENCE [LARGE SCALE GENOMIC DNA]</scope>
    <source>
        <strain evidence="2">NLD-2019</strain>
        <tissue evidence="2">Leaf</tissue>
    </source>
</reference>
<evidence type="ECO:0000313" key="3">
    <source>
        <dbReference type="Proteomes" id="UP000326396"/>
    </source>
</evidence>
<dbReference type="OrthoDB" id="1901372at2759"/>
<evidence type="ECO:0008006" key="4">
    <source>
        <dbReference type="Google" id="ProtNLM"/>
    </source>
</evidence>
<name>A0A5N6LNJ4_9ASTR</name>
<comment type="caution">
    <text evidence="2">The sequence shown here is derived from an EMBL/GenBank/DDBJ whole genome shotgun (WGS) entry which is preliminary data.</text>
</comment>